<evidence type="ECO:0000256" key="1">
    <source>
        <dbReference type="ARBA" id="ARBA00008773"/>
    </source>
</evidence>
<evidence type="ECO:0000256" key="2">
    <source>
        <dbReference type="ARBA" id="ARBA00022801"/>
    </source>
</evidence>
<dbReference type="InParanoid" id="A0A6I9QKA1"/>
<dbReference type="GO" id="GO:0004553">
    <property type="term" value="F:hydrolase activity, hydrolyzing O-glycosyl compounds"/>
    <property type="evidence" value="ECO:0007669"/>
    <property type="project" value="InterPro"/>
</dbReference>
<protein>
    <submittedName>
        <fullName evidence="6">Glucan endo-1,3-beta-glucosidase-like</fullName>
    </submittedName>
</protein>
<dbReference type="Proteomes" id="UP000504607">
    <property type="component" value="Unplaced"/>
</dbReference>
<dbReference type="InterPro" id="IPR044965">
    <property type="entry name" value="Glyco_hydro_17_plant"/>
</dbReference>
<keyword evidence="2" id="KW-0378">Hydrolase</keyword>
<dbReference type="SUPFAM" id="SSF51445">
    <property type="entry name" value="(Trans)glycosidases"/>
    <property type="match status" value="1"/>
</dbReference>
<dbReference type="RefSeq" id="XP_010910898.1">
    <property type="nucleotide sequence ID" value="XM_010912596.1"/>
</dbReference>
<keyword evidence="3" id="KW-0326">Glycosidase</keyword>
<proteinExistence type="inferred from homology"/>
<gene>
    <name evidence="6" type="primary">LOC105036872</name>
</gene>
<keyword evidence="5" id="KW-1185">Reference proteome</keyword>
<feature type="non-terminal residue" evidence="6">
    <location>
        <position position="126"/>
    </location>
</feature>
<reference evidence="6" key="1">
    <citation type="submission" date="2025-08" db="UniProtKB">
        <authorList>
            <consortium name="RefSeq"/>
        </authorList>
    </citation>
    <scope>IDENTIFICATION</scope>
</reference>
<evidence type="ECO:0000256" key="3">
    <source>
        <dbReference type="ARBA" id="ARBA00023295"/>
    </source>
</evidence>
<accession>A0A6I9QKA1</accession>
<dbReference type="OrthoDB" id="941679at2759"/>
<dbReference type="GeneID" id="105036872"/>
<evidence type="ECO:0000313" key="5">
    <source>
        <dbReference type="Proteomes" id="UP000504607"/>
    </source>
</evidence>
<evidence type="ECO:0000313" key="6">
    <source>
        <dbReference type="RefSeq" id="XP_010910898.1"/>
    </source>
</evidence>
<dbReference type="GO" id="GO:0005975">
    <property type="term" value="P:carbohydrate metabolic process"/>
    <property type="evidence" value="ECO:0007669"/>
    <property type="project" value="InterPro"/>
</dbReference>
<dbReference type="InterPro" id="IPR017853">
    <property type="entry name" value="GH"/>
</dbReference>
<dbReference type="Gene3D" id="3.20.20.80">
    <property type="entry name" value="Glycosidases"/>
    <property type="match status" value="2"/>
</dbReference>
<dbReference type="InterPro" id="IPR000490">
    <property type="entry name" value="Glyco_hydro_17"/>
</dbReference>
<evidence type="ECO:0000256" key="4">
    <source>
        <dbReference type="RuleBase" id="RU004335"/>
    </source>
</evidence>
<dbReference type="Pfam" id="PF00332">
    <property type="entry name" value="Glyco_hydro_17"/>
    <property type="match status" value="1"/>
</dbReference>
<sequence length="126" mass="13699">MNGDNLPSPADAVALYKKNNIKKMRLFEPRAEVLSALQLSDIFVSLGVRNEDIPNLATSPDAAWHVAPAMKNLRDALDSIGYVGVKVTTVVANMFSSISVVVTDGQCAYYNLFDAMVDAVYVAMEK</sequence>
<comment type="similarity">
    <text evidence="1 4">Belongs to the glycosyl hydrolase 17 family.</text>
</comment>
<dbReference type="AlphaFoldDB" id="A0A6I9QKA1"/>
<dbReference type="PANTHER" id="PTHR32227">
    <property type="entry name" value="GLUCAN ENDO-1,3-BETA-GLUCOSIDASE BG1-RELATED-RELATED"/>
    <property type="match status" value="1"/>
</dbReference>
<organism evidence="5 6">
    <name type="scientific">Elaeis guineensis var. tenera</name>
    <name type="common">Oil palm</name>
    <dbReference type="NCBI Taxonomy" id="51953"/>
    <lineage>
        <taxon>Eukaryota</taxon>
        <taxon>Viridiplantae</taxon>
        <taxon>Streptophyta</taxon>
        <taxon>Embryophyta</taxon>
        <taxon>Tracheophyta</taxon>
        <taxon>Spermatophyta</taxon>
        <taxon>Magnoliopsida</taxon>
        <taxon>Liliopsida</taxon>
        <taxon>Arecaceae</taxon>
        <taxon>Arecoideae</taxon>
        <taxon>Cocoseae</taxon>
        <taxon>Elaeidinae</taxon>
        <taxon>Elaeis</taxon>
    </lineage>
</organism>
<name>A0A6I9QKA1_ELAGV</name>
<dbReference type="KEGG" id="egu:105036872"/>